<dbReference type="EMBL" id="JAOL01000182">
    <property type="protein sequence ID" value="EUA86108.1"/>
    <property type="molecule type" value="Genomic_DNA"/>
</dbReference>
<dbReference type="Proteomes" id="UP000020681">
    <property type="component" value="Unassembled WGS sequence"/>
</dbReference>
<reference evidence="1 2" key="1">
    <citation type="submission" date="2014-01" db="EMBL/GenBank/DDBJ databases">
        <authorList>
            <person name="Dobos K."/>
            <person name="Lenaerts A."/>
            <person name="Ordway D."/>
            <person name="DeGroote M.A."/>
            <person name="Parker T."/>
            <person name="Sizemore C."/>
            <person name="Tallon L.J."/>
            <person name="Sadzewicz L.K."/>
            <person name="Sengamalay N."/>
            <person name="Fraser C.M."/>
            <person name="Hine E."/>
            <person name="Shefchek K.A."/>
            <person name="Das S.P."/>
            <person name="Tettelin H."/>
        </authorList>
    </citation>
    <scope>NUCLEOTIDE SEQUENCE [LARGE SCALE GENOMIC DNA]</scope>
    <source>
        <strain evidence="1 2">Harvey</strain>
    </source>
</reference>
<evidence type="ECO:0000313" key="1">
    <source>
        <dbReference type="EMBL" id="EUA86108.1"/>
    </source>
</evidence>
<keyword evidence="2" id="KW-1185">Reference proteome</keyword>
<gene>
    <name evidence="1" type="ORF">I551_7465</name>
</gene>
<protein>
    <submittedName>
        <fullName evidence="1">Uncharacterized protein</fullName>
    </submittedName>
</protein>
<sequence>MKGLGELVIIAVPAAIANAVFNATGKRVTDLPIRVEQLL</sequence>
<comment type="caution">
    <text evidence="1">The sequence shown here is derived from an EMBL/GenBank/DDBJ whole genome shotgun (WGS) entry which is preliminary data.</text>
</comment>
<evidence type="ECO:0000313" key="2">
    <source>
        <dbReference type="Proteomes" id="UP000020681"/>
    </source>
</evidence>
<dbReference type="Gene3D" id="3.30.365.10">
    <property type="entry name" value="Aldehyde oxidase/xanthine dehydrogenase, molybdopterin binding domain"/>
    <property type="match status" value="1"/>
</dbReference>
<organism evidence="1 2">
    <name type="scientific">Mycobacterium ulcerans str. Harvey</name>
    <dbReference type="NCBI Taxonomy" id="1299332"/>
    <lineage>
        <taxon>Bacteria</taxon>
        <taxon>Bacillati</taxon>
        <taxon>Actinomycetota</taxon>
        <taxon>Actinomycetes</taxon>
        <taxon>Mycobacteriales</taxon>
        <taxon>Mycobacteriaceae</taxon>
        <taxon>Mycobacterium</taxon>
        <taxon>Mycobacterium ulcerans group</taxon>
    </lineage>
</organism>
<dbReference type="InterPro" id="IPR037165">
    <property type="entry name" value="AldOxase/xan_DH_Mopterin-bd_sf"/>
</dbReference>
<proteinExistence type="predicted"/>
<accession>A0ABP3A3G6</accession>
<dbReference type="SUPFAM" id="SSF56003">
    <property type="entry name" value="Molybdenum cofactor-binding domain"/>
    <property type="match status" value="1"/>
</dbReference>
<name>A0ABP3A3G6_MYCUL</name>